<name>A0A3P7ZTF7_9TREM</name>
<organism evidence="1 2">
    <name type="scientific">Schistosoma margrebowiei</name>
    <dbReference type="NCBI Taxonomy" id="48269"/>
    <lineage>
        <taxon>Eukaryota</taxon>
        <taxon>Metazoa</taxon>
        <taxon>Spiralia</taxon>
        <taxon>Lophotrochozoa</taxon>
        <taxon>Platyhelminthes</taxon>
        <taxon>Trematoda</taxon>
        <taxon>Digenea</taxon>
        <taxon>Strigeidida</taxon>
        <taxon>Schistosomatoidea</taxon>
        <taxon>Schistosomatidae</taxon>
        <taxon>Schistosoma</taxon>
    </lineage>
</organism>
<dbReference type="Proteomes" id="UP000277204">
    <property type="component" value="Unassembled WGS sequence"/>
</dbReference>
<accession>A0A3P7ZTF7</accession>
<proteinExistence type="predicted"/>
<dbReference type="AlphaFoldDB" id="A0A3P7ZTF7"/>
<gene>
    <name evidence="1" type="ORF">SMRZ_LOCUS13074</name>
</gene>
<reference evidence="1 2" key="1">
    <citation type="submission" date="2018-11" db="EMBL/GenBank/DDBJ databases">
        <authorList>
            <consortium name="Pathogen Informatics"/>
        </authorList>
    </citation>
    <scope>NUCLEOTIDE SEQUENCE [LARGE SCALE GENOMIC DNA]</scope>
    <source>
        <strain evidence="1 2">Zambia</strain>
    </source>
</reference>
<protein>
    <submittedName>
        <fullName evidence="1">Uncharacterized protein</fullName>
    </submittedName>
</protein>
<dbReference type="EMBL" id="UZAI01009076">
    <property type="protein sequence ID" value="VDP03782.1"/>
    <property type="molecule type" value="Genomic_DNA"/>
</dbReference>
<evidence type="ECO:0000313" key="2">
    <source>
        <dbReference type="Proteomes" id="UP000277204"/>
    </source>
</evidence>
<evidence type="ECO:0000313" key="1">
    <source>
        <dbReference type="EMBL" id="VDP03782.1"/>
    </source>
</evidence>
<sequence>MYTRLRMSSVTRTPLILRTSRSSIFRMSTSVFSQRLKFSGIDI</sequence>
<keyword evidence="2" id="KW-1185">Reference proteome</keyword>